<evidence type="ECO:0000313" key="2">
    <source>
        <dbReference type="Proteomes" id="UP000192790"/>
    </source>
</evidence>
<organism evidence="1 2">
    <name type="scientific">Papillibacter cinnamivorans DSM 12816</name>
    <dbReference type="NCBI Taxonomy" id="1122930"/>
    <lineage>
        <taxon>Bacteria</taxon>
        <taxon>Bacillati</taxon>
        <taxon>Bacillota</taxon>
        <taxon>Clostridia</taxon>
        <taxon>Eubacteriales</taxon>
        <taxon>Oscillospiraceae</taxon>
        <taxon>Papillibacter</taxon>
    </lineage>
</organism>
<name>A0A1W2BF88_9FIRM</name>
<keyword evidence="2" id="KW-1185">Reference proteome</keyword>
<reference evidence="1 2" key="1">
    <citation type="submission" date="2017-04" db="EMBL/GenBank/DDBJ databases">
        <authorList>
            <person name="Afonso C.L."/>
            <person name="Miller P.J."/>
            <person name="Scott M.A."/>
            <person name="Spackman E."/>
            <person name="Goraichik I."/>
            <person name="Dimitrov K.M."/>
            <person name="Suarez D.L."/>
            <person name="Swayne D.E."/>
        </authorList>
    </citation>
    <scope>NUCLEOTIDE SEQUENCE [LARGE SCALE GENOMIC DNA]</scope>
    <source>
        <strain evidence="1 2">DSM 12816</strain>
    </source>
</reference>
<dbReference type="Proteomes" id="UP000192790">
    <property type="component" value="Unassembled WGS sequence"/>
</dbReference>
<evidence type="ECO:0000313" key="1">
    <source>
        <dbReference type="EMBL" id="SMC71511.1"/>
    </source>
</evidence>
<dbReference type="AlphaFoldDB" id="A0A1W2BF88"/>
<dbReference type="RefSeq" id="WP_084234825.1">
    <property type="nucleotide sequence ID" value="NZ_FWXW01000005.1"/>
</dbReference>
<dbReference type="OrthoDB" id="340819at2"/>
<dbReference type="EMBL" id="FWXW01000005">
    <property type="protein sequence ID" value="SMC71511.1"/>
    <property type="molecule type" value="Genomic_DNA"/>
</dbReference>
<proteinExistence type="predicted"/>
<protein>
    <submittedName>
        <fullName evidence="1">Uncharacterized protein</fullName>
    </submittedName>
</protein>
<sequence length="383" mass="40170">MNPNQLTYSNSVPDDIDFNISAALAAAPAEDSPVAAVFGAAFDAISNPDYPYLAVTSKISLDAVADYSYIGSVTDGFQTVTFSTNMEKVPPDGINNWGVPPYTEDPNKPATLYSGYSATTTTWTLSRPARTFGIELMPNAFGTWTYEVDFYTGDLLVGSITRTIIVPGPPLGPSSQGARLFAAFTNDIGFDRIVIKSLSGNTLGFLVGQIRYQSCVKLCNAVIGDTAEKGATVPVTCCVSVPGFEVISVSNDIKATILSTCCEVQEGVVCPVIGPVAGIKTASAKIFAQLQIPVTLRSGGGGCLPIVIPYTCTTSAVFTIENVFISGEIKNCRVIGVTDVAGTDFHVVPPKPDTPNCCIAGNVSLSAKVSACVMTNCIEVSKC</sequence>
<accession>A0A1W2BF88</accession>
<gene>
    <name evidence="1" type="ORF">SAMN02745168_2153</name>
</gene>